<dbReference type="EMBL" id="BMAO01022551">
    <property type="protein sequence ID" value="GFQ82636.1"/>
    <property type="molecule type" value="Genomic_DNA"/>
</dbReference>
<name>A0A8X6KSN9_TRICU</name>
<evidence type="ECO:0000256" key="1">
    <source>
        <dbReference type="SAM" id="MobiDB-lite"/>
    </source>
</evidence>
<protein>
    <submittedName>
        <fullName evidence="2">Uncharacterized protein</fullName>
    </submittedName>
</protein>
<reference evidence="2" key="1">
    <citation type="submission" date="2020-07" db="EMBL/GenBank/DDBJ databases">
        <title>Multicomponent nature underlies the extraordinary mechanical properties of spider dragline silk.</title>
        <authorList>
            <person name="Kono N."/>
            <person name="Nakamura H."/>
            <person name="Mori M."/>
            <person name="Yoshida Y."/>
            <person name="Ohtoshi R."/>
            <person name="Malay A.D."/>
            <person name="Moran D.A.P."/>
            <person name="Tomita M."/>
            <person name="Numata K."/>
            <person name="Arakawa K."/>
        </authorList>
    </citation>
    <scope>NUCLEOTIDE SEQUENCE</scope>
</reference>
<organism evidence="2 3">
    <name type="scientific">Trichonephila clavata</name>
    <name type="common">Joro spider</name>
    <name type="synonym">Nephila clavata</name>
    <dbReference type="NCBI Taxonomy" id="2740835"/>
    <lineage>
        <taxon>Eukaryota</taxon>
        <taxon>Metazoa</taxon>
        <taxon>Ecdysozoa</taxon>
        <taxon>Arthropoda</taxon>
        <taxon>Chelicerata</taxon>
        <taxon>Arachnida</taxon>
        <taxon>Araneae</taxon>
        <taxon>Araneomorphae</taxon>
        <taxon>Entelegynae</taxon>
        <taxon>Araneoidea</taxon>
        <taxon>Nephilidae</taxon>
        <taxon>Trichonephila</taxon>
    </lineage>
</organism>
<accession>A0A8X6KSN9</accession>
<feature type="region of interest" description="Disordered" evidence="1">
    <location>
        <begin position="58"/>
        <end position="77"/>
    </location>
</feature>
<feature type="non-terminal residue" evidence="2">
    <location>
        <position position="1"/>
    </location>
</feature>
<comment type="caution">
    <text evidence="2">The sequence shown here is derived from an EMBL/GenBank/DDBJ whole genome shotgun (WGS) entry which is preliminary data.</text>
</comment>
<keyword evidence="3" id="KW-1185">Reference proteome</keyword>
<proteinExistence type="predicted"/>
<evidence type="ECO:0000313" key="2">
    <source>
        <dbReference type="EMBL" id="GFQ82636.1"/>
    </source>
</evidence>
<dbReference type="Proteomes" id="UP000887116">
    <property type="component" value="Unassembled WGS sequence"/>
</dbReference>
<evidence type="ECO:0000313" key="3">
    <source>
        <dbReference type="Proteomes" id="UP000887116"/>
    </source>
</evidence>
<gene>
    <name evidence="2" type="ORF">TNCT_358981</name>
</gene>
<dbReference type="AlphaFoldDB" id="A0A8X6KSN9"/>
<sequence>APVCKENQQITYAVALNESVTVRCEVERNLQTSLLNGNSAIQCISIITCSTRARSGQHSHLHAGHSSGLRDTILLGQ</sequence>